<dbReference type="InterPro" id="IPR012441">
    <property type="entry name" value="DUF1643"/>
</dbReference>
<dbReference type="RefSeq" id="WP_151139994.1">
    <property type="nucleotide sequence ID" value="NZ_VZUS01000006.1"/>
</dbReference>
<dbReference type="Pfam" id="PF07799">
    <property type="entry name" value="DUF1643"/>
    <property type="match status" value="1"/>
</dbReference>
<gene>
    <name evidence="2" type="ORF">Hfx1149_17375</name>
</gene>
<dbReference type="PIRSF" id="PIRSF032209">
    <property type="entry name" value="UCP032209"/>
    <property type="match status" value="1"/>
</dbReference>
<evidence type="ECO:0000256" key="1">
    <source>
        <dbReference type="SAM" id="MobiDB-lite"/>
    </source>
</evidence>
<comment type="caution">
    <text evidence="2">The sequence shown here is derived from an EMBL/GenBank/DDBJ whole genome shotgun (WGS) entry which is preliminary data.</text>
</comment>
<feature type="region of interest" description="Disordered" evidence="1">
    <location>
        <begin position="144"/>
        <end position="168"/>
    </location>
</feature>
<proteinExistence type="predicted"/>
<organism evidence="2">
    <name type="scientific">Haloferax sp. CBA1149</name>
    <dbReference type="NCBI Taxonomy" id="2650753"/>
    <lineage>
        <taxon>Archaea</taxon>
        <taxon>Methanobacteriati</taxon>
        <taxon>Methanobacteriota</taxon>
        <taxon>Stenosarchaea group</taxon>
        <taxon>Halobacteria</taxon>
        <taxon>Halobacteriales</taxon>
        <taxon>Haloferacaceae</taxon>
        <taxon>Haloferax</taxon>
    </lineage>
</organism>
<reference evidence="2" key="1">
    <citation type="submission" date="2019-09" db="EMBL/GenBank/DDBJ databases">
        <title>Genomic analysis of Haloferax sp. CBA1149.</title>
        <authorList>
            <person name="Roh S.W."/>
        </authorList>
    </citation>
    <scope>NUCLEOTIDE SEQUENCE</scope>
    <source>
        <strain evidence="2">CBA1149</strain>
    </source>
</reference>
<accession>A0A643JS69</accession>
<evidence type="ECO:0000313" key="2">
    <source>
        <dbReference type="EMBL" id="KAB1184830.1"/>
    </source>
</evidence>
<name>A0A643JS69_9EURY</name>
<sequence length="168" mass="18935">MTREENTSSGSKRSSAVLSDCREYRYRLTREWNAEKPAVAFLMLNPSTADETEDDPTIRRCIGYAKDWGYGSLVVGNLFALRSSDPSDLREHPDPIGPDNDEHLQFICDNAEMVVAAWGTDGALKERGKEVAQTLNENLYALNTTKEGHPNHPLYQPKDAEPEPFLYE</sequence>
<dbReference type="InterPro" id="IPR016992">
    <property type="entry name" value="UCP032209"/>
</dbReference>
<dbReference type="AlphaFoldDB" id="A0A643JS69"/>
<dbReference type="EMBL" id="VZUS01000006">
    <property type="protein sequence ID" value="KAB1184830.1"/>
    <property type="molecule type" value="Genomic_DNA"/>
</dbReference>
<protein>
    <submittedName>
        <fullName evidence="2">DUF1643 domain-containing protein</fullName>
    </submittedName>
</protein>